<sequence>MAYLKVPTVVVFLLMFSNWWNVESKNVQRRTPFIPIAAASKVWSVIGEALGVASAIQGIICTSTDACGGDKVGQKLENLEKKLDAMHSDLTSIKDLADEIWDNSKKKWYFNHVDHIAFLRKEVIRDLQKENVTDLVKDRRQLFINEVLGGAGNDEYVTKALFYIPALVTKEGLVTHYFDVQIKKGKSTRDAARLTWRFVKQLFRYQEDGYASVALAASIKYKNKDKSYSQLMAKVCNWWPKPEDSEYGKLCTKIKNIDKGENAKDRRKPQQDFLFAIGDLARYPVQLMKTDCNKFIDSDTLLYEAGHLFVVQPAAKKILMVNRESFDIVKTIHVPGTECGGNCHPLGIAINVEHKVMAIAAQTKISGGESKVMLFNIKGKLEEPNGISIEHYYTMSQLLNVGSKKADVRSVAFCGNRFGYADYNGVIRHWGMRWKSSTPEPDLHDRLSWYLRRYKNIFYGKTYYLSCSNSRQDWVIEKTYFAAADDGVGAVPSINTKTRHVLKVLDIAKPNVKVSDWNDVKDGSSRLDLIKGIAMDSKKNLFYSSGGDIFKNSVSGVYQRTYDGKRRYIREWNQGHKVKMFGMAVDDSGFLFSVQEDASGERCLHKFQHEIALEDINVS</sequence>
<protein>
    <submittedName>
        <fullName evidence="1">Uncharacterized protein</fullName>
    </submittedName>
</protein>
<comment type="caution">
    <text evidence="1">The sequence shown here is derived from an EMBL/GenBank/DDBJ whole genome shotgun (WGS) entry which is preliminary data.</text>
</comment>
<name>A0A6S7GWI7_PARCT</name>
<evidence type="ECO:0000313" key="2">
    <source>
        <dbReference type="Proteomes" id="UP001152795"/>
    </source>
</evidence>
<dbReference type="Proteomes" id="UP001152795">
    <property type="component" value="Unassembled WGS sequence"/>
</dbReference>
<dbReference type="InterPro" id="IPR011044">
    <property type="entry name" value="Quino_amine_DH_bsu"/>
</dbReference>
<dbReference type="EMBL" id="CACRXK020002771">
    <property type="protein sequence ID" value="CAB3995975.1"/>
    <property type="molecule type" value="Genomic_DNA"/>
</dbReference>
<keyword evidence="2" id="KW-1185">Reference proteome</keyword>
<accession>A0A6S7GWI7</accession>
<reference evidence="1" key="1">
    <citation type="submission" date="2020-04" db="EMBL/GenBank/DDBJ databases">
        <authorList>
            <person name="Alioto T."/>
            <person name="Alioto T."/>
            <person name="Gomez Garrido J."/>
        </authorList>
    </citation>
    <scope>NUCLEOTIDE SEQUENCE</scope>
    <source>
        <strain evidence="1">A484AB</strain>
    </source>
</reference>
<dbReference type="OrthoDB" id="5949659at2759"/>
<dbReference type="SUPFAM" id="SSF50969">
    <property type="entry name" value="YVTN repeat-like/Quinoprotein amine dehydrogenase"/>
    <property type="match status" value="1"/>
</dbReference>
<gene>
    <name evidence="1" type="ORF">PACLA_8A042595</name>
</gene>
<organism evidence="1 2">
    <name type="scientific">Paramuricea clavata</name>
    <name type="common">Red gorgonian</name>
    <name type="synonym">Violescent sea-whip</name>
    <dbReference type="NCBI Taxonomy" id="317549"/>
    <lineage>
        <taxon>Eukaryota</taxon>
        <taxon>Metazoa</taxon>
        <taxon>Cnidaria</taxon>
        <taxon>Anthozoa</taxon>
        <taxon>Octocorallia</taxon>
        <taxon>Malacalcyonacea</taxon>
        <taxon>Plexauridae</taxon>
        <taxon>Paramuricea</taxon>
    </lineage>
</organism>
<dbReference type="AlphaFoldDB" id="A0A6S7GWI7"/>
<proteinExistence type="predicted"/>
<evidence type="ECO:0000313" key="1">
    <source>
        <dbReference type="EMBL" id="CAB3995975.1"/>
    </source>
</evidence>